<sequence>MSIETVKQHIFKFSSSRLEDYQENIKELRPDKGYGKFPKNVEIQNLMRDIKANIEDHQIGMRIPEDYASPEQFINYLTKFRKFLITKRVIFSDLGKYYNKKEDKEWDYPAVIAKEMLEECISLLDFALQDEEVVALRSPKFHSFKSYFNSLTMPQASLLGAILVFFTSIFTAVPTYFITKETYQVPTDQEIADKFKEQINVQEGFRKYAYPNMGISFITPDDWRVEDAAATFGGGELYLIKKYDQDNAAIGIRLVIRSVQSRYLNAPEIEMNNQLEVWRKSDKNAGKKDVIISGNYGYLFSYNQPLGGKTLVNVRVYWVRLIPKVKLEIWAHAYSNDLEKDSFWREVDGIVNSVQTIDELIYKKKKIVTQ</sequence>
<accession>A0A4R9J4V8</accession>
<feature type="transmembrane region" description="Helical" evidence="1">
    <location>
        <begin position="156"/>
        <end position="177"/>
    </location>
</feature>
<keyword evidence="1" id="KW-0812">Transmembrane</keyword>
<keyword evidence="1" id="KW-0472">Membrane</keyword>
<reference evidence="2" key="1">
    <citation type="journal article" date="2019" name="PLoS Negl. Trop. Dis.">
        <title>Revisiting the worldwide diversity of Leptospira species in the environment.</title>
        <authorList>
            <person name="Vincent A.T."/>
            <person name="Schiettekatte O."/>
            <person name="Bourhy P."/>
            <person name="Veyrier F.J."/>
            <person name="Picardeau M."/>
        </authorList>
    </citation>
    <scope>NUCLEOTIDE SEQUENCE [LARGE SCALE GENOMIC DNA]</scope>
    <source>
        <strain evidence="2">201800265</strain>
    </source>
</reference>
<evidence type="ECO:0000256" key="1">
    <source>
        <dbReference type="SAM" id="Phobius"/>
    </source>
</evidence>
<evidence type="ECO:0000313" key="3">
    <source>
        <dbReference type="Proteomes" id="UP000297871"/>
    </source>
</evidence>
<dbReference type="EMBL" id="RQFY01000007">
    <property type="protein sequence ID" value="TGL31308.1"/>
    <property type="molecule type" value="Genomic_DNA"/>
</dbReference>
<dbReference type="AlphaFoldDB" id="A0A4R9J4V8"/>
<dbReference type="RefSeq" id="WP_135616064.1">
    <property type="nucleotide sequence ID" value="NZ_RQFY01000007.1"/>
</dbReference>
<protein>
    <submittedName>
        <fullName evidence="2">Uncharacterized protein</fullName>
    </submittedName>
</protein>
<proteinExistence type="predicted"/>
<evidence type="ECO:0000313" key="2">
    <source>
        <dbReference type="EMBL" id="TGL31308.1"/>
    </source>
</evidence>
<organism evidence="2 3">
    <name type="scientific">Leptospira koniambonensis</name>
    <dbReference type="NCBI Taxonomy" id="2484950"/>
    <lineage>
        <taxon>Bacteria</taxon>
        <taxon>Pseudomonadati</taxon>
        <taxon>Spirochaetota</taxon>
        <taxon>Spirochaetia</taxon>
        <taxon>Leptospirales</taxon>
        <taxon>Leptospiraceae</taxon>
        <taxon>Leptospira</taxon>
    </lineage>
</organism>
<dbReference type="Proteomes" id="UP000297871">
    <property type="component" value="Unassembled WGS sequence"/>
</dbReference>
<keyword evidence="3" id="KW-1185">Reference proteome</keyword>
<gene>
    <name evidence="2" type="ORF">EHQ52_15330</name>
</gene>
<keyword evidence="1" id="KW-1133">Transmembrane helix</keyword>
<name>A0A4R9J4V8_9LEPT</name>
<comment type="caution">
    <text evidence="2">The sequence shown here is derived from an EMBL/GenBank/DDBJ whole genome shotgun (WGS) entry which is preliminary data.</text>
</comment>